<dbReference type="AlphaFoldDB" id="A0AAV7H9B6"/>
<proteinExistence type="predicted"/>
<dbReference type="EMBL" id="JAGFBR010000001">
    <property type="protein sequence ID" value="KAH0470820.1"/>
    <property type="molecule type" value="Genomic_DNA"/>
</dbReference>
<keyword evidence="2" id="KW-1185">Reference proteome</keyword>
<reference evidence="1 2" key="1">
    <citation type="journal article" date="2021" name="Hortic Res">
        <title>Chromosome-scale assembly of the Dendrobium chrysotoxum genome enhances the understanding of orchid evolution.</title>
        <authorList>
            <person name="Zhang Y."/>
            <person name="Zhang G.Q."/>
            <person name="Zhang D."/>
            <person name="Liu X.D."/>
            <person name="Xu X.Y."/>
            <person name="Sun W.H."/>
            <person name="Yu X."/>
            <person name="Zhu X."/>
            <person name="Wang Z.W."/>
            <person name="Zhao X."/>
            <person name="Zhong W.Y."/>
            <person name="Chen H."/>
            <person name="Yin W.L."/>
            <person name="Huang T."/>
            <person name="Niu S.C."/>
            <person name="Liu Z.J."/>
        </authorList>
    </citation>
    <scope>NUCLEOTIDE SEQUENCE [LARGE SCALE GENOMIC DNA]</scope>
    <source>
        <strain evidence="1">Lindl</strain>
    </source>
</reference>
<organism evidence="1 2">
    <name type="scientific">Dendrobium chrysotoxum</name>
    <name type="common">Orchid</name>
    <dbReference type="NCBI Taxonomy" id="161865"/>
    <lineage>
        <taxon>Eukaryota</taxon>
        <taxon>Viridiplantae</taxon>
        <taxon>Streptophyta</taxon>
        <taxon>Embryophyta</taxon>
        <taxon>Tracheophyta</taxon>
        <taxon>Spermatophyta</taxon>
        <taxon>Magnoliopsida</taxon>
        <taxon>Liliopsida</taxon>
        <taxon>Asparagales</taxon>
        <taxon>Orchidaceae</taxon>
        <taxon>Epidendroideae</taxon>
        <taxon>Malaxideae</taxon>
        <taxon>Dendrobiinae</taxon>
        <taxon>Dendrobium</taxon>
    </lineage>
</organism>
<gene>
    <name evidence="1" type="ORF">IEQ34_000543</name>
</gene>
<name>A0AAV7H9B6_DENCH</name>
<dbReference type="Proteomes" id="UP000775213">
    <property type="component" value="Unassembled WGS sequence"/>
</dbReference>
<protein>
    <submittedName>
        <fullName evidence="1">Uncharacterized protein</fullName>
    </submittedName>
</protein>
<evidence type="ECO:0000313" key="2">
    <source>
        <dbReference type="Proteomes" id="UP000775213"/>
    </source>
</evidence>
<comment type="caution">
    <text evidence="1">The sequence shown here is derived from an EMBL/GenBank/DDBJ whole genome shotgun (WGS) entry which is preliminary data.</text>
</comment>
<accession>A0AAV7H9B6</accession>
<sequence>MKVVKNNMYKPRDNSKRSATALAAFNLLELVEECGVDVSLKFSLGLSSGEVGCRKWVKETNKIVVVKKLKMAEGAMPYYL</sequence>
<evidence type="ECO:0000313" key="1">
    <source>
        <dbReference type="EMBL" id="KAH0470820.1"/>
    </source>
</evidence>